<evidence type="ECO:0000313" key="5">
    <source>
        <dbReference type="Proteomes" id="UP000284451"/>
    </source>
</evidence>
<dbReference type="InterPro" id="IPR002559">
    <property type="entry name" value="Transposase_11"/>
</dbReference>
<name>A0A443ILN4_9RHOB</name>
<dbReference type="PANTHER" id="PTHR30007">
    <property type="entry name" value="PHP DOMAIN PROTEIN"/>
    <property type="match status" value="1"/>
</dbReference>
<proteinExistence type="predicted"/>
<dbReference type="EMBL" id="SAUW01000032">
    <property type="protein sequence ID" value="RWR05959.1"/>
    <property type="molecule type" value="Genomic_DNA"/>
</dbReference>
<feature type="domain" description="Transposase IS4-like" evidence="1">
    <location>
        <begin position="92"/>
        <end position="242"/>
    </location>
</feature>
<dbReference type="PANTHER" id="PTHR30007:SF1">
    <property type="entry name" value="BLR1914 PROTEIN"/>
    <property type="match status" value="1"/>
</dbReference>
<dbReference type="InterPro" id="IPR025161">
    <property type="entry name" value="IS402-like_dom"/>
</dbReference>
<organism evidence="3 6">
    <name type="scientific">Paenirhodobacter populi</name>
    <dbReference type="NCBI Taxonomy" id="2306993"/>
    <lineage>
        <taxon>Bacteria</taxon>
        <taxon>Pseudomonadati</taxon>
        <taxon>Pseudomonadota</taxon>
        <taxon>Alphaproteobacteria</taxon>
        <taxon>Rhodobacterales</taxon>
        <taxon>Rhodobacter group</taxon>
        <taxon>Paenirhodobacter</taxon>
    </lineage>
</organism>
<evidence type="ECO:0000259" key="2">
    <source>
        <dbReference type="Pfam" id="PF13340"/>
    </source>
</evidence>
<dbReference type="Pfam" id="PF13340">
    <property type="entry name" value="DUF4096"/>
    <property type="match status" value="1"/>
</dbReference>
<reference evidence="5 6" key="1">
    <citation type="submission" date="2019-01" db="EMBL/GenBank/DDBJ databases">
        <title>Sinorhodobacter populi sp. nov. isolated from the symptomatic bark tissue of Populus euramericana canker.</title>
        <authorList>
            <person name="Xu G."/>
        </authorList>
    </citation>
    <scope>NUCLEOTIDE SEQUENCE [LARGE SCALE GENOMIC DNA]</scope>
    <source>
        <strain evidence="4 5">07D10-4-3</strain>
        <strain evidence="3 6">2D-5</strain>
    </source>
</reference>
<dbReference type="NCBIfam" id="NF033580">
    <property type="entry name" value="transpos_IS5_3"/>
    <property type="match status" value="1"/>
</dbReference>
<evidence type="ECO:0000313" key="4">
    <source>
        <dbReference type="EMBL" id="RWR27531.1"/>
    </source>
</evidence>
<dbReference type="EMBL" id="SAUY01000031">
    <property type="protein sequence ID" value="RWR27531.1"/>
    <property type="molecule type" value="Genomic_DNA"/>
</dbReference>
<sequence length="254" mass="29305">MNEISEAQYELIRLYLPVQRGNVRISNLTMINAVLYIAENDCKWRVLPPRFGNLRTIYTRLRRWAEAGVLDRLFAALQEHRLIRIPVECLGLDSTSVKVHPDGTGAPKKKGPQAIGKSRGGWSARVHLVAADARTALTFSLSGGQAHDAPEGRALLRGWKRPLSGVPMLMDRAYEGEETRQLVLDLGFEPVAPPKMNRKELREYDRDLYKRRNEVEKLFRRLKGYRRIFSRFEKLDLMFRAFLNFVLIADMLKR</sequence>
<evidence type="ECO:0000313" key="6">
    <source>
        <dbReference type="Proteomes" id="UP000285710"/>
    </source>
</evidence>
<evidence type="ECO:0000259" key="1">
    <source>
        <dbReference type="Pfam" id="PF01609"/>
    </source>
</evidence>
<keyword evidence="6" id="KW-1185">Reference proteome</keyword>
<dbReference type="Proteomes" id="UP000285710">
    <property type="component" value="Unassembled WGS sequence"/>
</dbReference>
<evidence type="ECO:0000313" key="3">
    <source>
        <dbReference type="EMBL" id="RWR05959.1"/>
    </source>
</evidence>
<dbReference type="GO" id="GO:0006313">
    <property type="term" value="P:DNA transposition"/>
    <property type="evidence" value="ECO:0007669"/>
    <property type="project" value="InterPro"/>
</dbReference>
<accession>A0A443ILN4</accession>
<dbReference type="Pfam" id="PF01609">
    <property type="entry name" value="DDE_Tnp_1"/>
    <property type="match status" value="1"/>
</dbReference>
<comment type="caution">
    <text evidence="3">The sequence shown here is derived from an EMBL/GenBank/DDBJ whole genome shotgun (WGS) entry which is preliminary data.</text>
</comment>
<dbReference type="AlphaFoldDB" id="A0A443ILN4"/>
<dbReference type="GO" id="GO:0004803">
    <property type="term" value="F:transposase activity"/>
    <property type="evidence" value="ECO:0007669"/>
    <property type="project" value="InterPro"/>
</dbReference>
<gene>
    <name evidence="4" type="ORF">D2T29_18405</name>
    <name evidence="3" type="ORF">D2T33_19210</name>
</gene>
<reference evidence="5 6" key="2">
    <citation type="submission" date="2019-01" db="EMBL/GenBank/DDBJ databases">
        <authorList>
            <person name="Li Y."/>
        </authorList>
    </citation>
    <scope>NUCLEOTIDE SEQUENCE [LARGE SCALE GENOMIC DNA]</scope>
    <source>
        <strain evidence="4 5">07D10-4-3</strain>
        <strain evidence="3 6">2D-5</strain>
    </source>
</reference>
<dbReference type="RefSeq" id="WP_128233603.1">
    <property type="nucleotide sequence ID" value="NZ_SAUW01000032.1"/>
</dbReference>
<feature type="domain" description="Insertion element IS402-like" evidence="2">
    <location>
        <begin position="4"/>
        <end position="74"/>
    </location>
</feature>
<dbReference type="GO" id="GO:0003677">
    <property type="term" value="F:DNA binding"/>
    <property type="evidence" value="ECO:0007669"/>
    <property type="project" value="InterPro"/>
</dbReference>
<protein>
    <submittedName>
        <fullName evidence="3">IS5 family transposase</fullName>
    </submittedName>
</protein>
<accession>A0A443K437</accession>
<dbReference type="Proteomes" id="UP000284451">
    <property type="component" value="Unassembled WGS sequence"/>
</dbReference>